<dbReference type="InterPro" id="IPR010390">
    <property type="entry name" value="ABC-2_transporter-like"/>
</dbReference>
<gene>
    <name evidence="2" type="ORF">ASU35_13270</name>
    <name evidence="3" type="ORF">ASU35_17160</name>
</gene>
<evidence type="ECO:0000313" key="4">
    <source>
        <dbReference type="Proteomes" id="UP000054874"/>
    </source>
</evidence>
<dbReference type="PANTHER" id="PTHR36833">
    <property type="entry name" value="SLR0610 PROTEIN-RELATED"/>
    <property type="match status" value="1"/>
</dbReference>
<feature type="transmembrane region" description="Helical" evidence="1">
    <location>
        <begin position="111"/>
        <end position="133"/>
    </location>
</feature>
<dbReference type="EMBL" id="LNAM01000177">
    <property type="protein sequence ID" value="KSV58276.1"/>
    <property type="molecule type" value="Genomic_DNA"/>
</dbReference>
<dbReference type="EMBL" id="LNAM01000027">
    <property type="protein sequence ID" value="KSV60244.1"/>
    <property type="molecule type" value="Genomic_DNA"/>
</dbReference>
<evidence type="ECO:0000256" key="1">
    <source>
        <dbReference type="SAM" id="Phobius"/>
    </source>
</evidence>
<organism evidence="2 4">
    <name type="scientific">Acetivibrio ethanolgignens</name>
    <dbReference type="NCBI Taxonomy" id="290052"/>
    <lineage>
        <taxon>Bacteria</taxon>
        <taxon>Bacillati</taxon>
        <taxon>Bacillota</taxon>
        <taxon>Clostridia</taxon>
        <taxon>Eubacteriales</taxon>
        <taxon>Oscillospiraceae</taxon>
        <taxon>Acetivibrio</taxon>
    </lineage>
</organism>
<evidence type="ECO:0000313" key="2">
    <source>
        <dbReference type="EMBL" id="KSV58276.1"/>
    </source>
</evidence>
<dbReference type="STRING" id="290052.ASU35_13270"/>
<dbReference type="PANTHER" id="PTHR36833:SF1">
    <property type="entry name" value="INTEGRAL MEMBRANE TRANSPORT PROTEIN"/>
    <property type="match status" value="1"/>
</dbReference>
<keyword evidence="1" id="KW-0472">Membrane</keyword>
<protein>
    <recommendedName>
        <fullName evidence="5">ABC transporter permease</fullName>
    </recommendedName>
</protein>
<feature type="transmembrane region" description="Helical" evidence="1">
    <location>
        <begin position="225"/>
        <end position="247"/>
    </location>
</feature>
<dbReference type="Pfam" id="PF06182">
    <property type="entry name" value="ABC2_membrane_6"/>
    <property type="match status" value="1"/>
</dbReference>
<dbReference type="Proteomes" id="UP000054874">
    <property type="component" value="Unassembled WGS sequence"/>
</dbReference>
<dbReference type="AlphaFoldDB" id="A0A0V8QCM9"/>
<feature type="transmembrane region" description="Helical" evidence="1">
    <location>
        <begin position="64"/>
        <end position="90"/>
    </location>
</feature>
<sequence length="264" mass="31035">MFFRKEINIIKLLFSFEIRRFKYYKKDAIINVFSKFIYLLLNLLFWYVINSKNYKLPGWSYNNVIVFIAFSELFYGLNNAFFSMASRFWYYIYNAILDNTLTRPLDPRVRFIILNIDYVEIILTFLEFIFLLIVSNTKISITSVLFGVIIVIMANIVLSLIRLCGSYFAFWHGKMSAICEVSDALTSFNKYPLTIMPPIIIYIFKFLVPFYFFSTFSAEIVCNLVGIKTISISIAGMIINIILWLVINNIIWKKGLERYESING</sequence>
<keyword evidence="1" id="KW-1133">Transmembrane helix</keyword>
<accession>A0A0V8QCM9</accession>
<evidence type="ECO:0000313" key="3">
    <source>
        <dbReference type="EMBL" id="KSV60244.1"/>
    </source>
</evidence>
<keyword evidence="1" id="KW-0812">Transmembrane</keyword>
<dbReference type="OrthoDB" id="9788195at2"/>
<evidence type="ECO:0008006" key="5">
    <source>
        <dbReference type="Google" id="ProtNLM"/>
    </source>
</evidence>
<name>A0A0V8QCM9_9FIRM</name>
<dbReference type="RefSeq" id="WP_058351553.1">
    <property type="nucleotide sequence ID" value="NZ_CABMMD010000027.1"/>
</dbReference>
<reference evidence="2 4" key="1">
    <citation type="submission" date="2015-11" db="EMBL/GenBank/DDBJ databases">
        <title>Butyribacter intestini gen. nov., sp. nov., a butyric acid-producing bacterium of the family Lachnospiraceae isolated from the human faeces.</title>
        <authorList>
            <person name="Zou Y."/>
            <person name="Xue W."/>
            <person name="Luo G."/>
            <person name="Lv M."/>
        </authorList>
    </citation>
    <scope>NUCLEOTIDE SEQUENCE [LARGE SCALE GENOMIC DNA]</scope>
    <source>
        <strain evidence="2 4">ACET-33324</strain>
    </source>
</reference>
<keyword evidence="4" id="KW-1185">Reference proteome</keyword>
<proteinExistence type="predicted"/>
<feature type="transmembrane region" description="Helical" evidence="1">
    <location>
        <begin position="145"/>
        <end position="170"/>
    </location>
</feature>
<comment type="caution">
    <text evidence="2">The sequence shown here is derived from an EMBL/GenBank/DDBJ whole genome shotgun (WGS) entry which is preliminary data.</text>
</comment>
<feature type="transmembrane region" description="Helical" evidence="1">
    <location>
        <begin position="191"/>
        <end position="213"/>
    </location>
</feature>
<feature type="transmembrane region" description="Helical" evidence="1">
    <location>
        <begin position="28"/>
        <end position="49"/>
    </location>
</feature>